<dbReference type="InterPro" id="IPR039561">
    <property type="entry name" value="Peptidase_M15C"/>
</dbReference>
<name>A0A1G7PIS4_9FLAO</name>
<evidence type="ECO:0000313" key="3">
    <source>
        <dbReference type="Proteomes" id="UP000199203"/>
    </source>
</evidence>
<dbReference type="Pfam" id="PF13539">
    <property type="entry name" value="Peptidase_M15_4"/>
    <property type="match status" value="1"/>
</dbReference>
<dbReference type="AlphaFoldDB" id="A0A1G7PIS4"/>
<protein>
    <submittedName>
        <fullName evidence="2">Peptidoglycan L-alanyl-D-glutamate endopeptidase CwlK</fullName>
    </submittedName>
</protein>
<feature type="domain" description="Peptidase M15C" evidence="1">
    <location>
        <begin position="66"/>
        <end position="136"/>
    </location>
</feature>
<dbReference type="STRING" id="454006.SAMN05421825_2309"/>
<evidence type="ECO:0000259" key="1">
    <source>
        <dbReference type="Pfam" id="PF13539"/>
    </source>
</evidence>
<dbReference type="CDD" id="cd14845">
    <property type="entry name" value="L-Ala-D-Glu_peptidase_like"/>
    <property type="match status" value="1"/>
</dbReference>
<dbReference type="GO" id="GO:0008233">
    <property type="term" value="F:peptidase activity"/>
    <property type="evidence" value="ECO:0007669"/>
    <property type="project" value="InterPro"/>
</dbReference>
<dbReference type="SUPFAM" id="SSF55166">
    <property type="entry name" value="Hedgehog/DD-peptidase"/>
    <property type="match status" value="1"/>
</dbReference>
<proteinExistence type="predicted"/>
<dbReference type="InterPro" id="IPR009045">
    <property type="entry name" value="Zn_M74/Hedgehog-like"/>
</dbReference>
<sequence>MDKITQQRIQKLHPKVREEVIKIIEDCDKELTGRAKIRITQGFRTFDEQDQLYTIGRTKPGKKVTNAKAGQSIHNYGLAVDICLIIDGKTVSWDTAKDWDNDKVADWYECVKVFAKHGWSWGGNWKTFKDLPHFEKRSIKTKTSEIKTTWRNLIKLPKDKGGYIIF</sequence>
<evidence type="ECO:0000313" key="2">
    <source>
        <dbReference type="EMBL" id="SDF86137.1"/>
    </source>
</evidence>
<accession>A0A1G7PIS4</accession>
<dbReference type="EMBL" id="FNBH01000002">
    <property type="protein sequence ID" value="SDF86137.1"/>
    <property type="molecule type" value="Genomic_DNA"/>
</dbReference>
<dbReference type="RefSeq" id="WP_089873565.1">
    <property type="nucleotide sequence ID" value="NZ_FNBH01000002.1"/>
</dbReference>
<dbReference type="Proteomes" id="UP000199203">
    <property type="component" value="Unassembled WGS sequence"/>
</dbReference>
<organism evidence="2 3">
    <name type="scientific">Epilithonimonas hungarica</name>
    <dbReference type="NCBI Taxonomy" id="454006"/>
    <lineage>
        <taxon>Bacteria</taxon>
        <taxon>Pseudomonadati</taxon>
        <taxon>Bacteroidota</taxon>
        <taxon>Flavobacteriia</taxon>
        <taxon>Flavobacteriales</taxon>
        <taxon>Weeksellaceae</taxon>
        <taxon>Chryseobacterium group</taxon>
        <taxon>Epilithonimonas</taxon>
    </lineage>
</organism>
<gene>
    <name evidence="2" type="ORF">SAMN05421825_2309</name>
</gene>
<reference evidence="3" key="1">
    <citation type="submission" date="2016-10" db="EMBL/GenBank/DDBJ databases">
        <authorList>
            <person name="Varghese N."/>
            <person name="Submissions S."/>
        </authorList>
    </citation>
    <scope>NUCLEOTIDE SEQUENCE [LARGE SCALE GENOMIC DNA]</scope>
    <source>
        <strain evidence="3">DSM 19684</strain>
    </source>
</reference>
<keyword evidence="3" id="KW-1185">Reference proteome</keyword>
<dbReference type="OrthoDB" id="9799970at2"/>
<dbReference type="Gene3D" id="3.30.1380.10">
    <property type="match status" value="1"/>
</dbReference>